<protein>
    <submittedName>
        <fullName evidence="4">Uncharacterized protein</fullName>
    </submittedName>
</protein>
<dbReference type="InterPro" id="IPR020904">
    <property type="entry name" value="Sc_DH/Rdtase_CS"/>
</dbReference>
<sequence>MELKPGLSALVSGGASGIGKALVVALAQKGIFTTIIDLSEEKGKEVASLAETEFLNFRAKPEFPPVVFIKCDVTDTNEIKAAFRKHIDTYGGMDICINCAGIGSSIPFDKDRTDGGKSWRLTVNVNLIAVIDCTQIAIQTMREARKPGVIINIASASGLYPLYTDPIYSGSKGGVILFTRSLAIYKSQGIRINALCPEFVQTELALKMDPKFIELSGGFIPMEMVLKGAFELICDENKSGSCLWISNRRGLQYWPTPIEKAKYKTSRGESPDTVH</sequence>
<dbReference type="PANTHER" id="PTHR44229">
    <property type="entry name" value="15-HYDROXYPROSTAGLANDIN DEHYDROGENASE [NAD(+)]"/>
    <property type="match status" value="1"/>
</dbReference>
<dbReference type="InterPro" id="IPR036291">
    <property type="entry name" value="NAD(P)-bd_dom_sf"/>
</dbReference>
<organism evidence="4 5">
    <name type="scientific">Fraxinus pennsylvanica</name>
    <dbReference type="NCBI Taxonomy" id="56036"/>
    <lineage>
        <taxon>Eukaryota</taxon>
        <taxon>Viridiplantae</taxon>
        <taxon>Streptophyta</taxon>
        <taxon>Embryophyta</taxon>
        <taxon>Tracheophyta</taxon>
        <taxon>Spermatophyta</taxon>
        <taxon>Magnoliopsida</taxon>
        <taxon>eudicotyledons</taxon>
        <taxon>Gunneridae</taxon>
        <taxon>Pentapetalae</taxon>
        <taxon>asterids</taxon>
        <taxon>lamiids</taxon>
        <taxon>Lamiales</taxon>
        <taxon>Oleaceae</taxon>
        <taxon>Oleeae</taxon>
        <taxon>Fraxinus</taxon>
    </lineage>
</organism>
<dbReference type="SUPFAM" id="SSF51735">
    <property type="entry name" value="NAD(P)-binding Rossmann-fold domains"/>
    <property type="match status" value="1"/>
</dbReference>
<keyword evidence="5" id="KW-1185">Reference proteome</keyword>
<accession>A0AAD2DUZ2</accession>
<dbReference type="EMBL" id="OU503042">
    <property type="protein sequence ID" value="CAI9765568.1"/>
    <property type="molecule type" value="Genomic_DNA"/>
</dbReference>
<dbReference type="PROSITE" id="PS00061">
    <property type="entry name" value="ADH_SHORT"/>
    <property type="match status" value="1"/>
</dbReference>
<evidence type="ECO:0000313" key="4">
    <source>
        <dbReference type="EMBL" id="CAI9765568.1"/>
    </source>
</evidence>
<dbReference type="Pfam" id="PF00106">
    <property type="entry name" value="adh_short"/>
    <property type="match status" value="1"/>
</dbReference>
<dbReference type="GO" id="GO:0016616">
    <property type="term" value="F:oxidoreductase activity, acting on the CH-OH group of donors, NAD or NADP as acceptor"/>
    <property type="evidence" value="ECO:0007669"/>
    <property type="project" value="TreeGrafter"/>
</dbReference>
<proteinExistence type="inferred from homology"/>
<evidence type="ECO:0000313" key="5">
    <source>
        <dbReference type="Proteomes" id="UP000834106"/>
    </source>
</evidence>
<evidence type="ECO:0000256" key="1">
    <source>
        <dbReference type="ARBA" id="ARBA00006484"/>
    </source>
</evidence>
<reference evidence="4" key="1">
    <citation type="submission" date="2023-05" db="EMBL/GenBank/DDBJ databases">
        <authorList>
            <person name="Huff M."/>
        </authorList>
    </citation>
    <scope>NUCLEOTIDE SEQUENCE</scope>
</reference>
<dbReference type="InterPro" id="IPR002347">
    <property type="entry name" value="SDR_fam"/>
</dbReference>
<dbReference type="PANTHER" id="PTHR44229:SF4">
    <property type="entry name" value="15-HYDROXYPROSTAGLANDIN DEHYDROGENASE [NAD(+)]"/>
    <property type="match status" value="1"/>
</dbReference>
<comment type="similarity">
    <text evidence="1 3">Belongs to the short-chain dehydrogenases/reductases (SDR) family.</text>
</comment>
<evidence type="ECO:0000256" key="2">
    <source>
        <dbReference type="ARBA" id="ARBA00023002"/>
    </source>
</evidence>
<name>A0AAD2DUZ2_9LAMI</name>
<dbReference type="GO" id="GO:0005737">
    <property type="term" value="C:cytoplasm"/>
    <property type="evidence" value="ECO:0007669"/>
    <property type="project" value="TreeGrafter"/>
</dbReference>
<dbReference type="Gene3D" id="3.40.50.720">
    <property type="entry name" value="NAD(P)-binding Rossmann-like Domain"/>
    <property type="match status" value="1"/>
</dbReference>
<dbReference type="PRINTS" id="PR00081">
    <property type="entry name" value="GDHRDH"/>
</dbReference>
<keyword evidence="2" id="KW-0560">Oxidoreductase</keyword>
<dbReference type="AlphaFoldDB" id="A0AAD2DUZ2"/>
<dbReference type="PRINTS" id="PR00080">
    <property type="entry name" value="SDRFAMILY"/>
</dbReference>
<gene>
    <name evidence="4" type="ORF">FPE_LOCUS12998</name>
</gene>
<dbReference type="Proteomes" id="UP000834106">
    <property type="component" value="Chromosome 7"/>
</dbReference>
<evidence type="ECO:0000256" key="3">
    <source>
        <dbReference type="RuleBase" id="RU000363"/>
    </source>
</evidence>